<dbReference type="AlphaFoldDB" id="A0A1E7Z7F5"/>
<dbReference type="PROSITE" id="PS00041">
    <property type="entry name" value="HTH_ARAC_FAMILY_1"/>
    <property type="match status" value="1"/>
</dbReference>
<evidence type="ECO:0000256" key="3">
    <source>
        <dbReference type="ARBA" id="ARBA00023163"/>
    </source>
</evidence>
<keyword evidence="3" id="KW-0804">Transcription</keyword>
<comment type="caution">
    <text evidence="5">The sequence shown here is derived from an EMBL/GenBank/DDBJ whole genome shotgun (WGS) entry which is preliminary data.</text>
</comment>
<dbReference type="PROSITE" id="PS01124">
    <property type="entry name" value="HTH_ARAC_FAMILY_2"/>
    <property type="match status" value="1"/>
</dbReference>
<evidence type="ECO:0000259" key="4">
    <source>
        <dbReference type="PROSITE" id="PS01124"/>
    </source>
</evidence>
<dbReference type="GO" id="GO:0043565">
    <property type="term" value="F:sequence-specific DNA binding"/>
    <property type="evidence" value="ECO:0007669"/>
    <property type="project" value="InterPro"/>
</dbReference>
<evidence type="ECO:0000256" key="2">
    <source>
        <dbReference type="ARBA" id="ARBA00023125"/>
    </source>
</evidence>
<organism evidence="5 6">
    <name type="scientific">Alteromonas confluentis</name>
    <dbReference type="NCBI Taxonomy" id="1656094"/>
    <lineage>
        <taxon>Bacteria</taxon>
        <taxon>Pseudomonadati</taxon>
        <taxon>Pseudomonadota</taxon>
        <taxon>Gammaproteobacteria</taxon>
        <taxon>Alteromonadales</taxon>
        <taxon>Alteromonadaceae</taxon>
        <taxon>Alteromonas/Salinimonas group</taxon>
        <taxon>Alteromonas</taxon>
    </lineage>
</organism>
<evidence type="ECO:0000313" key="5">
    <source>
        <dbReference type="EMBL" id="OFC69392.1"/>
    </source>
</evidence>
<dbReference type="RefSeq" id="WP_070126838.1">
    <property type="nucleotide sequence ID" value="NZ_MDHN01000040.1"/>
</dbReference>
<gene>
    <name evidence="5" type="ORF">BFC18_18430</name>
</gene>
<dbReference type="PANTHER" id="PTHR46796">
    <property type="entry name" value="HTH-TYPE TRANSCRIPTIONAL ACTIVATOR RHAS-RELATED"/>
    <property type="match status" value="1"/>
</dbReference>
<dbReference type="PANTHER" id="PTHR46796:SF12">
    <property type="entry name" value="HTH-TYPE DNA-BINDING TRANSCRIPTIONAL ACTIVATOR EUTR"/>
    <property type="match status" value="1"/>
</dbReference>
<dbReference type="InterPro" id="IPR018062">
    <property type="entry name" value="HTH_AraC-typ_CS"/>
</dbReference>
<proteinExistence type="predicted"/>
<dbReference type="Pfam" id="PF12833">
    <property type="entry name" value="HTH_18"/>
    <property type="match status" value="1"/>
</dbReference>
<feature type="domain" description="HTH araC/xylS-type" evidence="4">
    <location>
        <begin position="220"/>
        <end position="320"/>
    </location>
</feature>
<name>A0A1E7Z7F5_9ALTE</name>
<dbReference type="InterPro" id="IPR050204">
    <property type="entry name" value="AraC_XylS_family_regulators"/>
</dbReference>
<evidence type="ECO:0000313" key="6">
    <source>
        <dbReference type="Proteomes" id="UP000175691"/>
    </source>
</evidence>
<dbReference type="SMART" id="SM00342">
    <property type="entry name" value="HTH_ARAC"/>
    <property type="match status" value="1"/>
</dbReference>
<keyword evidence="6" id="KW-1185">Reference proteome</keyword>
<accession>A0A1E7Z7F5</accession>
<dbReference type="Proteomes" id="UP000175691">
    <property type="component" value="Unassembled WGS sequence"/>
</dbReference>
<dbReference type="Gene3D" id="1.10.10.60">
    <property type="entry name" value="Homeodomain-like"/>
    <property type="match status" value="1"/>
</dbReference>
<dbReference type="GO" id="GO:0003700">
    <property type="term" value="F:DNA-binding transcription factor activity"/>
    <property type="evidence" value="ECO:0007669"/>
    <property type="project" value="InterPro"/>
</dbReference>
<sequence length="325" mass="36687">MKPSVSDHFAPSKCIYTARDAQEQAENLVNWQQCYDQISAGAFSGVIEELPFEDLQVFKETTSQSLRQQCKVRADAIWLGLPVRSSQHRLPRINGLEVGDNQLMSQPGAVDFELVTPDDFQIYGVVISTSTLRKAAETLGVTVPKISGAQAKVCLTHQQEVRLSQHIELLLALQDQKDIPSIPAAIQTERFIQTLLDVLAIPHYDKSAPRSYEQRKRVIEIVKAYIDANPDKAMTITELCETAHVSRRTLQYSFESQLGISPLQFIKMRRLNQVRRDLLNAETGAKISDIAIQRGFWHPGQFGRDYQKLFGELPSKTLARSVRRP</sequence>
<dbReference type="STRING" id="1656094.BFC18_18430"/>
<evidence type="ECO:0000256" key="1">
    <source>
        <dbReference type="ARBA" id="ARBA00023015"/>
    </source>
</evidence>
<protein>
    <recommendedName>
        <fullName evidence="4">HTH araC/xylS-type domain-containing protein</fullName>
    </recommendedName>
</protein>
<keyword evidence="2" id="KW-0238">DNA-binding</keyword>
<keyword evidence="1" id="KW-0805">Transcription regulation</keyword>
<dbReference type="EMBL" id="MDHN01000040">
    <property type="protein sequence ID" value="OFC69392.1"/>
    <property type="molecule type" value="Genomic_DNA"/>
</dbReference>
<dbReference type="SUPFAM" id="SSF46689">
    <property type="entry name" value="Homeodomain-like"/>
    <property type="match status" value="1"/>
</dbReference>
<dbReference type="OrthoDB" id="6003540at2"/>
<dbReference type="InterPro" id="IPR018060">
    <property type="entry name" value="HTH_AraC"/>
</dbReference>
<dbReference type="InterPro" id="IPR009057">
    <property type="entry name" value="Homeodomain-like_sf"/>
</dbReference>
<reference evidence="5 6" key="1">
    <citation type="submission" date="2016-08" db="EMBL/GenBank/DDBJ databases">
        <authorList>
            <person name="Seilhamer J.J."/>
        </authorList>
    </citation>
    <scope>NUCLEOTIDE SEQUENCE [LARGE SCALE GENOMIC DNA]</scope>
    <source>
        <strain evidence="5 6">KCTC 42603</strain>
    </source>
</reference>